<evidence type="ECO:0000256" key="10">
    <source>
        <dbReference type="ARBA" id="ARBA00022840"/>
    </source>
</evidence>
<feature type="domain" description="PIPK" evidence="19">
    <location>
        <begin position="2092"/>
        <end position="2423"/>
    </location>
</feature>
<dbReference type="FunFam" id="3.30.810.10:FF:000001">
    <property type="entry name" value="1-phosphatidylinositol 3-phosphate 5-kinase FAB1"/>
    <property type="match status" value="1"/>
</dbReference>
<dbReference type="Pfam" id="PF00118">
    <property type="entry name" value="Cpn60_TCP1"/>
    <property type="match status" value="1"/>
</dbReference>
<dbReference type="GO" id="GO:0006869">
    <property type="term" value="P:lipid transport"/>
    <property type="evidence" value="ECO:0007669"/>
    <property type="project" value="UniProtKB-KW"/>
</dbReference>
<dbReference type="SUPFAM" id="SSF57903">
    <property type="entry name" value="FYVE/PHD zinc finger"/>
    <property type="match status" value="1"/>
</dbReference>
<gene>
    <name evidence="14" type="primary">MDM12</name>
    <name evidence="21" type="ORF">F5Z01DRAFT_717916</name>
</gene>
<feature type="domain" description="SMP-LTD" evidence="20">
    <location>
        <begin position="2461"/>
        <end position="2847"/>
    </location>
</feature>
<keyword evidence="22" id="KW-1185">Reference proteome</keyword>
<feature type="compositionally biased region" description="Polar residues" evidence="17">
    <location>
        <begin position="710"/>
        <end position="719"/>
    </location>
</feature>
<feature type="compositionally biased region" description="Basic residues" evidence="17">
    <location>
        <begin position="573"/>
        <end position="583"/>
    </location>
</feature>
<feature type="region of interest" description="Disordered" evidence="17">
    <location>
        <begin position="464"/>
        <end position="593"/>
    </location>
</feature>
<feature type="compositionally biased region" description="Low complexity" evidence="17">
    <location>
        <begin position="341"/>
        <end position="353"/>
    </location>
</feature>
<feature type="compositionally biased region" description="Polar residues" evidence="17">
    <location>
        <begin position="302"/>
        <end position="312"/>
    </location>
</feature>
<dbReference type="GO" id="GO:0010008">
    <property type="term" value="C:endosome membrane"/>
    <property type="evidence" value="ECO:0007669"/>
    <property type="project" value="TreeGrafter"/>
</dbReference>
<evidence type="ECO:0000256" key="1">
    <source>
        <dbReference type="ARBA" id="ARBA00000768"/>
    </source>
</evidence>
<feature type="region of interest" description="Disordered" evidence="17">
    <location>
        <begin position="2679"/>
        <end position="2698"/>
    </location>
</feature>
<dbReference type="Proteomes" id="UP000887229">
    <property type="component" value="Unassembled WGS sequence"/>
</dbReference>
<dbReference type="SUPFAM" id="SSF56104">
    <property type="entry name" value="SAICAR synthase-like"/>
    <property type="match status" value="1"/>
</dbReference>
<dbReference type="OrthoDB" id="158357at2759"/>
<feature type="domain" description="FYVE-type" evidence="18">
    <location>
        <begin position="401"/>
        <end position="460"/>
    </location>
</feature>
<keyword evidence="4 16" id="KW-0808">Transferase</keyword>
<evidence type="ECO:0000259" key="20">
    <source>
        <dbReference type="PROSITE" id="PS51847"/>
    </source>
</evidence>
<feature type="region of interest" description="Disordered" evidence="17">
    <location>
        <begin position="122"/>
        <end position="238"/>
    </location>
</feature>
<keyword evidence="14" id="KW-0496">Mitochondrion</keyword>
<dbReference type="CDD" id="cd21672">
    <property type="entry name" value="SMP_Mdm12"/>
    <property type="match status" value="1"/>
</dbReference>
<dbReference type="HAMAP" id="MF_03104">
    <property type="entry name" value="Mdm12"/>
    <property type="match status" value="1"/>
</dbReference>
<dbReference type="PANTHER" id="PTHR45748">
    <property type="entry name" value="1-PHOSPHATIDYLINOSITOL 3-PHOSPHATE 5-KINASE-RELATED"/>
    <property type="match status" value="1"/>
</dbReference>
<comment type="caution">
    <text evidence="21">The sequence shown here is derived from an EMBL/GenBank/DDBJ whole genome shotgun (WGS) entry which is preliminary data.</text>
</comment>
<feature type="region of interest" description="Disordered" evidence="17">
    <location>
        <begin position="658"/>
        <end position="689"/>
    </location>
</feature>
<dbReference type="InterPro" id="IPR017455">
    <property type="entry name" value="Znf_FYVE-rel"/>
</dbReference>
<reference evidence="21" key="1">
    <citation type="journal article" date="2021" name="IMA Fungus">
        <title>Genomic characterization of three marine fungi, including Emericellopsis atlantica sp. nov. with signatures of a generalist lifestyle and marine biomass degradation.</title>
        <authorList>
            <person name="Hagestad O.C."/>
            <person name="Hou L."/>
            <person name="Andersen J.H."/>
            <person name="Hansen E.H."/>
            <person name="Altermark B."/>
            <person name="Li C."/>
            <person name="Kuhnert E."/>
            <person name="Cox R.J."/>
            <person name="Crous P.W."/>
            <person name="Spatafora J.W."/>
            <person name="Lail K."/>
            <person name="Amirebrahimi M."/>
            <person name="Lipzen A."/>
            <person name="Pangilinan J."/>
            <person name="Andreopoulos W."/>
            <person name="Hayes R.D."/>
            <person name="Ng V."/>
            <person name="Grigoriev I.V."/>
            <person name="Jackson S.A."/>
            <person name="Sutton T.D.S."/>
            <person name="Dobson A.D.W."/>
            <person name="Rama T."/>
        </authorList>
    </citation>
    <scope>NUCLEOTIDE SEQUENCE</scope>
    <source>
        <strain evidence="21">TS7</strain>
    </source>
</reference>
<evidence type="ECO:0000313" key="21">
    <source>
        <dbReference type="EMBL" id="KAG9258161.1"/>
    </source>
</evidence>
<dbReference type="SMART" id="SM00064">
    <property type="entry name" value="FYVE"/>
    <property type="match status" value="1"/>
</dbReference>
<keyword evidence="6 16" id="KW-0547">Nucleotide-binding</keyword>
<feature type="compositionally biased region" description="Polar residues" evidence="17">
    <location>
        <begin position="272"/>
        <end position="282"/>
    </location>
</feature>
<keyword evidence="14" id="KW-1000">Mitochondrion outer membrane</keyword>
<dbReference type="GO" id="GO:0046854">
    <property type="term" value="P:phosphatidylinositol phosphate biosynthetic process"/>
    <property type="evidence" value="ECO:0007669"/>
    <property type="project" value="TreeGrafter"/>
</dbReference>
<keyword evidence="11" id="KW-0445">Lipid transport</keyword>
<dbReference type="GO" id="GO:0000285">
    <property type="term" value="F:1-phosphatidylinositol-3-phosphate 5-kinase activity"/>
    <property type="evidence" value="ECO:0007669"/>
    <property type="project" value="UniProtKB-EC"/>
</dbReference>
<dbReference type="PANTHER" id="PTHR45748:SF7">
    <property type="entry name" value="1-PHOSPHATIDYLINOSITOL 3-PHOSPHATE 5-KINASE-RELATED"/>
    <property type="match status" value="1"/>
</dbReference>
<dbReference type="Pfam" id="PF01504">
    <property type="entry name" value="PIP5K"/>
    <property type="match status" value="2"/>
</dbReference>
<evidence type="ECO:0000256" key="15">
    <source>
        <dbReference type="PROSITE-ProRule" id="PRU00091"/>
    </source>
</evidence>
<feature type="compositionally biased region" description="Polar residues" evidence="17">
    <location>
        <begin position="1771"/>
        <end position="1786"/>
    </location>
</feature>
<dbReference type="PROSITE" id="PS51847">
    <property type="entry name" value="SMP"/>
    <property type="match status" value="1"/>
</dbReference>
<feature type="region of interest" description="Disordered" evidence="17">
    <location>
        <begin position="251"/>
        <end position="374"/>
    </location>
</feature>
<feature type="region of interest" description="Disordered" evidence="17">
    <location>
        <begin position="1"/>
        <end position="39"/>
    </location>
</feature>
<evidence type="ECO:0000259" key="18">
    <source>
        <dbReference type="PROSITE" id="PS50178"/>
    </source>
</evidence>
<evidence type="ECO:0000313" key="22">
    <source>
        <dbReference type="Proteomes" id="UP000887229"/>
    </source>
</evidence>
<evidence type="ECO:0000256" key="13">
    <source>
        <dbReference type="ARBA" id="ARBA00023136"/>
    </source>
</evidence>
<keyword evidence="7 15" id="KW-0863">Zinc-finger</keyword>
<feature type="compositionally biased region" description="Polar residues" evidence="17">
    <location>
        <begin position="1085"/>
        <end position="1097"/>
    </location>
</feature>
<evidence type="ECO:0000256" key="12">
    <source>
        <dbReference type="ARBA" id="ARBA00023121"/>
    </source>
</evidence>
<feature type="compositionally biased region" description="Low complexity" evidence="17">
    <location>
        <begin position="126"/>
        <end position="138"/>
    </location>
</feature>
<evidence type="ECO:0000256" key="7">
    <source>
        <dbReference type="ARBA" id="ARBA00022771"/>
    </source>
</evidence>
<dbReference type="GO" id="GO:0045040">
    <property type="term" value="P:protein insertion into mitochondrial outer membrane"/>
    <property type="evidence" value="ECO:0007669"/>
    <property type="project" value="UniProtKB-UniRule"/>
</dbReference>
<feature type="region of interest" description="Disordered" evidence="17">
    <location>
        <begin position="63"/>
        <end position="90"/>
    </location>
</feature>
<dbReference type="InterPro" id="IPR031468">
    <property type="entry name" value="SMP_LBD"/>
</dbReference>
<organism evidence="21 22">
    <name type="scientific">Emericellopsis atlantica</name>
    <dbReference type="NCBI Taxonomy" id="2614577"/>
    <lineage>
        <taxon>Eukaryota</taxon>
        <taxon>Fungi</taxon>
        <taxon>Dikarya</taxon>
        <taxon>Ascomycota</taxon>
        <taxon>Pezizomycotina</taxon>
        <taxon>Sordariomycetes</taxon>
        <taxon>Hypocreomycetidae</taxon>
        <taxon>Hypocreales</taxon>
        <taxon>Bionectriaceae</taxon>
        <taxon>Emericellopsis</taxon>
    </lineage>
</organism>
<evidence type="ECO:0000256" key="16">
    <source>
        <dbReference type="PROSITE-ProRule" id="PRU00781"/>
    </source>
</evidence>
<feature type="region of interest" description="Disordered" evidence="17">
    <location>
        <begin position="1085"/>
        <end position="1135"/>
    </location>
</feature>
<evidence type="ECO:0000256" key="9">
    <source>
        <dbReference type="ARBA" id="ARBA00022833"/>
    </source>
</evidence>
<protein>
    <recommendedName>
        <fullName evidence="14">Mitochondrial distribution and morphology protein 12</fullName>
    </recommendedName>
    <alternativeName>
        <fullName evidence="14">Mitochondrial inheritance component MDM12</fullName>
    </alternativeName>
</protein>
<dbReference type="Pfam" id="PF01363">
    <property type="entry name" value="FYVE"/>
    <property type="match status" value="1"/>
</dbReference>
<evidence type="ECO:0000256" key="14">
    <source>
        <dbReference type="HAMAP-Rule" id="MF_03104"/>
    </source>
</evidence>
<dbReference type="InterPro" id="IPR027532">
    <property type="entry name" value="Mdm12"/>
</dbReference>
<dbReference type="InterPro" id="IPR027409">
    <property type="entry name" value="GroEL-like_apical_dom_sf"/>
</dbReference>
<evidence type="ECO:0000256" key="4">
    <source>
        <dbReference type="ARBA" id="ARBA00022679"/>
    </source>
</evidence>
<dbReference type="InterPro" id="IPR044769">
    <property type="entry name" value="PIKfyve_PIPKc"/>
</dbReference>
<dbReference type="FunFam" id="3.50.7.10:FF:000007">
    <property type="entry name" value="1-phosphatidylinositol 3-phosphate 5-kinase isoform X1"/>
    <property type="match status" value="1"/>
</dbReference>
<feature type="compositionally biased region" description="Basic and acidic residues" evidence="17">
    <location>
        <begin position="256"/>
        <end position="271"/>
    </location>
</feature>
<dbReference type="SMART" id="SM00330">
    <property type="entry name" value="PIPKc"/>
    <property type="match status" value="1"/>
</dbReference>
<evidence type="ECO:0000256" key="5">
    <source>
        <dbReference type="ARBA" id="ARBA00022723"/>
    </source>
</evidence>
<feature type="compositionally biased region" description="Polar residues" evidence="17">
    <location>
        <begin position="1112"/>
        <end position="1128"/>
    </location>
</feature>
<dbReference type="SUPFAM" id="SSF52029">
    <property type="entry name" value="GroEL apical domain-like"/>
    <property type="match status" value="1"/>
</dbReference>
<dbReference type="CDD" id="cd03334">
    <property type="entry name" value="Fab1_TCP"/>
    <property type="match status" value="1"/>
</dbReference>
<comment type="similarity">
    <text evidence="14">Belongs to the MDM12 family.</text>
</comment>
<keyword evidence="12" id="KW-0446">Lipid-binding</keyword>
<dbReference type="InterPro" id="IPR002498">
    <property type="entry name" value="PInositol-4-P-4/5-kinase_core"/>
</dbReference>
<feature type="compositionally biased region" description="Polar residues" evidence="17">
    <location>
        <begin position="549"/>
        <end position="572"/>
    </location>
</feature>
<comment type="subunit">
    <text evidence="14">Component of the ER-mitochondria encounter structure (ERMES) or MDM complex, composed of MMM1, MDM10, MDM12 and MDM34. A MMM1 homodimer associates with one molecule of MDM12 on each side in a pairwise head-to-tail manner, and the SMP-LTD domains of MMM1 and MDM12 generate a continuous hydrophobic tunnel for phospholipid trafficking.</text>
</comment>
<dbReference type="GO" id="GO:0008270">
    <property type="term" value="F:zinc ion binding"/>
    <property type="evidence" value="ECO:0007669"/>
    <property type="project" value="UniProtKB-KW"/>
</dbReference>
<evidence type="ECO:0000259" key="19">
    <source>
        <dbReference type="PROSITE" id="PS51455"/>
    </source>
</evidence>
<name>A0A9P7ZU64_9HYPO</name>
<dbReference type="PROSITE" id="PS50178">
    <property type="entry name" value="ZF_FYVE"/>
    <property type="match status" value="1"/>
</dbReference>
<feature type="compositionally biased region" description="Low complexity" evidence="17">
    <location>
        <begin position="1946"/>
        <end position="1956"/>
    </location>
</feature>
<feature type="compositionally biased region" description="Polar residues" evidence="17">
    <location>
        <begin position="1984"/>
        <end position="1993"/>
    </location>
</feature>
<dbReference type="Gene3D" id="3.30.810.10">
    <property type="entry name" value="2-Layer Sandwich"/>
    <property type="match status" value="1"/>
</dbReference>
<evidence type="ECO:0000256" key="6">
    <source>
        <dbReference type="ARBA" id="ARBA00022741"/>
    </source>
</evidence>
<dbReference type="GO" id="GO:0000329">
    <property type="term" value="C:fungal-type vacuole membrane"/>
    <property type="evidence" value="ECO:0007669"/>
    <property type="project" value="TreeGrafter"/>
</dbReference>
<feature type="compositionally biased region" description="Basic and acidic residues" evidence="17">
    <location>
        <begin position="1928"/>
        <end position="1941"/>
    </location>
</feature>
<evidence type="ECO:0000256" key="3">
    <source>
        <dbReference type="ARBA" id="ARBA00022448"/>
    </source>
</evidence>
<feature type="compositionally biased region" description="Basic and acidic residues" evidence="17">
    <location>
        <begin position="2549"/>
        <end position="2559"/>
    </location>
</feature>
<dbReference type="GO" id="GO:0032865">
    <property type="term" value="C:ERMES complex"/>
    <property type="evidence" value="ECO:0007669"/>
    <property type="project" value="UniProtKB-UniRule"/>
</dbReference>
<keyword evidence="9" id="KW-0862">Zinc</keyword>
<feature type="region of interest" description="Disordered" evidence="17">
    <location>
        <begin position="1701"/>
        <end position="1900"/>
    </location>
</feature>
<dbReference type="Pfam" id="PF26544">
    <property type="entry name" value="Mdm12"/>
    <property type="match status" value="2"/>
</dbReference>
<dbReference type="InterPro" id="IPR011011">
    <property type="entry name" value="Znf_FYVE_PHD"/>
</dbReference>
<dbReference type="InterPro" id="IPR000306">
    <property type="entry name" value="Znf_FYVE"/>
</dbReference>
<feature type="region of interest" description="Disordered" evidence="17">
    <location>
        <begin position="1918"/>
        <end position="2012"/>
    </location>
</feature>
<feature type="compositionally biased region" description="Polar residues" evidence="17">
    <location>
        <begin position="170"/>
        <end position="207"/>
    </location>
</feature>
<keyword evidence="3" id="KW-0813">Transport</keyword>
<feature type="compositionally biased region" description="Acidic residues" evidence="17">
    <location>
        <begin position="2679"/>
        <end position="2689"/>
    </location>
</feature>
<feature type="compositionally biased region" description="Polar residues" evidence="17">
    <location>
        <begin position="1709"/>
        <end position="1722"/>
    </location>
</feature>
<dbReference type="EMBL" id="MU251244">
    <property type="protein sequence ID" value="KAG9258161.1"/>
    <property type="molecule type" value="Genomic_DNA"/>
</dbReference>
<keyword evidence="5" id="KW-0479">Metal-binding</keyword>
<evidence type="ECO:0000256" key="11">
    <source>
        <dbReference type="ARBA" id="ARBA00023055"/>
    </source>
</evidence>
<dbReference type="FunFam" id="3.30.40.10:FF:000283">
    <property type="entry name" value="1-phosphatidylinositol-3-phosphate 5-kinase (Fab1)"/>
    <property type="match status" value="1"/>
</dbReference>
<keyword evidence="8 16" id="KW-0418">Kinase</keyword>
<feature type="compositionally biased region" description="Acidic residues" evidence="17">
    <location>
        <begin position="2534"/>
        <end position="2548"/>
    </location>
</feature>
<evidence type="ECO:0000256" key="2">
    <source>
        <dbReference type="ARBA" id="ARBA00004370"/>
    </source>
</evidence>
<dbReference type="PROSITE" id="PS51455">
    <property type="entry name" value="PIPK"/>
    <property type="match status" value="1"/>
</dbReference>
<feature type="compositionally biased region" description="Polar residues" evidence="17">
    <location>
        <begin position="321"/>
        <end position="333"/>
    </location>
</feature>
<comment type="function">
    <text evidence="14">Component of the ERMES/MDM complex, which serves as a molecular tether to connect the endoplasmic reticulum (ER) and mitochondria. Components of this complex are involved in the control of mitochondrial shape and protein biogenesis, and function in nonvesicular lipid trafficking between the ER and mitochondria. MDM12 is required for the interaction of the ER-resident membrane protein MMM1 and the outer mitochondrial membrane-resident beta-barrel protein MDM10. The MDM12-MMM1 subcomplex functions in the major beta-barrel assembly pathway that is responsible for biogenesis of all mitochondrial outer membrane beta-barrel proteins, and acts in a late step after the SAM complex. The MDM10-MDM12-MMM1 subcomplex further acts in the TOM40-specific pathway after the action of the MDM12-MMM1 complex. Essential for establishing and maintaining the structure of mitochondria and maintenance of mtDNA nucleoids.</text>
</comment>
<comment type="subcellular location">
    <subcellularLocation>
        <location evidence="2">Membrane</location>
    </subcellularLocation>
    <subcellularLocation>
        <location evidence="14">Mitochondrion outer membrane</location>
        <topology evidence="14">Peripheral membrane protein</topology>
        <orientation evidence="14">Cytoplasmic side</orientation>
    </subcellularLocation>
    <subcellularLocation>
        <location evidence="14">Endoplasmic reticulum membrane</location>
        <topology evidence="14">Peripheral membrane protein</topology>
        <orientation evidence="14">Cytoplasmic side</orientation>
    </subcellularLocation>
    <text evidence="14">The ERMES/MDM complex localizes to a few discrete foci (around 10 per single cell), that represent mitochondria-endoplasmic reticulum junctions. These foci are often found next to mtDNA nucleoids.</text>
</comment>
<dbReference type="Gene3D" id="3.50.7.10">
    <property type="entry name" value="GroEL"/>
    <property type="match status" value="1"/>
</dbReference>
<feature type="compositionally biased region" description="Basic and acidic residues" evidence="17">
    <location>
        <begin position="354"/>
        <end position="365"/>
    </location>
</feature>
<keyword evidence="14" id="KW-0256">Endoplasmic reticulum</keyword>
<feature type="region of interest" description="Disordered" evidence="17">
    <location>
        <begin position="2106"/>
        <end position="2133"/>
    </location>
</feature>
<feature type="compositionally biased region" description="Polar residues" evidence="17">
    <location>
        <begin position="2652"/>
        <end position="2666"/>
    </location>
</feature>
<dbReference type="GO" id="GO:0005789">
    <property type="term" value="C:endoplasmic reticulum membrane"/>
    <property type="evidence" value="ECO:0007669"/>
    <property type="project" value="UniProtKB-SubCell"/>
</dbReference>
<sequence length="2847" mass="314803">MPESPPTKRSSAVPDTSGALGSPISFRNRRGSVASVSSTIDKEQLSYALDRIHDAASRADSLTTFNDFAPPPLPTSSTDPKGGPGEIVTQGFSGLYSRFREAVGVGNSPAKKIQDGLEAEADLGGRASRQSVSSASRQDTGQSASPSKLSRHDTITDGASTVSIPEVLDTRSTSSQQSKPNSMSLMTGPKSQASNRQSLPTNATSSVLAHPPVLSKEESGRSRLASQDSTGDSARRSLSRVDLEARLANMDPSLYDTKEGKLPPRAHREDSSSIASADTTRSPVKMAPPPIPSIQTRHLRTPSGSSLLSPDNITRRPTAISRLSYNRSAGSRDSSTDRGTAAASPISISANNSVHHDNFSKESNSHKKPAANVSYEGATDRLSQLDRMRRQVLNKEFWMKDDTVKQCFYCQVPFSAFRRKHHCRTCGCIFDSKCTTVISGDKFGVSGTLRVCKRCMEVISRRFDASGSEDSGDDHAPVFSRMMGGGRSRSPHAPGRTPAKGKDKEVAIASEGSEDARPITTPMMAIPATRRKRDSTHRSSAILEIDAPQQLSRPGSSRSLKSLASGRPQSSAGHKRHHSKHGFLGRFKPQPEHRAPFRKGIEEEASKKPKLPAFHDDNIIDPELADYMSDESSGDEQMGLFTAMSNADAMSGSFELDRSNTSASLNTGRRHRHRAGEKSISGLSGRGPFDDVNGPASLIGHRRSQRRRNLSNVSGSVHNLPSPRPKSGVFKGPTTSTEFPVFLDHQVTHTPQITRSESLLQRAPKVELNKSSVRHVHRLLHQLLVDDGFREPGPWQKSLVPILLQATDDVDPDVTAGEDMDIRHYVKLKRIPGGKPGDTSYVSGVVFTKNVALKSMPRKIDNPRIVLVTFPVEYQRHDQHFMSLQPVIEQEKEFLRVVVQRITNLRPHVLLAEKGVSGVALQYLSEANIAVVYNVKHTVIEAVSRCAETEIVTSLDMLALPVRVGRCANFEVRTFVNNDHPGRKKSYIFLSGCRPDLGCTIALRGTDQSHLGKIKSIVEFMVYVVYNLKLESSLLRDESVEALESGEASLSNSILAEQSFHSASSTSGIGSSGQAAVVDAPSEINQASQPTAESSSISERDSQVIGPPGSSAEAQTTVSPEAQDSDLASQVPDDVPMPTYYSDMIAKYETKILSASPYVKFAQPYLLMKAREQERRLFYLRRLLNHGIEAEEEPVEDDETQTFQLIRPEMVEKIGQKAPRQMMEILHAVHDAEYDKALFNYRTQTRHWETYIQGNLDLFDPYSHQNIVVLYSVICTDTKIPCTEPGLVAINFYDEQRYDSEMDPDSSLGQYIEDLIYSKDDICTANGCERKMMEHHRTYVHDQSRITVFVERLPDASPKREHAGDIMIWTYCKLCQKDSDEMMMSDSTFKYSFGKYLELLYWGRGLKMKDTVPCPHDHRRDHIRYFRLGNSRVRIHWDPIDLLEIVVPRARITWKVANDLKLKNDIYTKMEERWNRYMTSVKARLKGIRIDSVLPEKADVCRAEVDRLAKKANEDQPNIVHELQEIYVNTKYYEVVPFNKITRRMLELAGEWDTAFAKFEADFLGDKDMRQLTMLQLKKMFADNESKDSLVSNEGSGSVGDSDEPSQTFTEPDEKSTQPTDCTDNTSMEASAASTVNIEDHVASAEDEKISIPAEGAIERVDALDLAGSPVATKHSGSALPATTENTAVQAPAVPVFAITEVPRPSPSPQGTDRSVSESPLPTLTLGEIVDQKRREQASQSPQLGQLDGVSIPSPPPEGTKTSMERRSSRRSGTAVSPPLTRSMTQPARPLPRSQSSSGKANVLRDGRTGAADSPPPEQQAEPSMKVDKKLSERLGLAALKNRSKSGQSSIPRLVSKKRDSRVSTLAKHFEQLSREFERERIRDRKKRADTLRTPRAMLPRTSTKAIIEVYDDVKEAFGEPAQSAEQAPEKAPDKLARDEAPEPAPAGGPAATAGPQQDHPILGDGASSPKNVRKEEKVEAEQLFTTQPSQGTASDDEAGASDAEPTVSDDFLPGIKEIADSLEPSTEIPLELPKHQRTSLMKYLTNFWAERSASGWPALDYPVTGNDHIFVDSDIIVREDEPSSVIALALNSGDYKDKLTQIRGEAHASAQQEHADAVGSKPSSMSASEKATEVLDGTELEKSLLRATGTHLKYQFKDGASVMTCKIFYAEQFDALRRKCGVAERIVESLSRCLKWDSKGGKTKSVFLKTLDDRLILKSLSPVETSAFLRFAPGYFSIMAESLFHDLPSVIAKMVGFFQVLIKNPTTGVDVRLDLLVTENLFYDRSPTRIFDLKGSMRNRKIQSTGEQNEVLLDENMVEFIAESPLFAREHSKKLLRASVWNDTLFLARQNVMDYSLMIAVDEDRKELVVGIIDCIRTYTWDKKLESWIKDRGFAGGGRNRPTVTSPKEYKNRFREAMASRHPGAKSARNYEAHDNDNEMRLFGSTYFMACCSNLSVMQSIIDLNWETLTSGPDGDALAESIRAFIHSKFQTIPLPRFIKSVHVHGFHFGNIPPSLELKDITDPLPDFYERQEGDDESSEGEEEEEERPVKGKARDTRGQAGQDLRSPFLGTSTPGILGGPGLSYFQGHHFGPHTGGTHTPLAAVVAQRGGINSWMAGTSTPVSHHSRNLSQSSISVEEGRLGVLREKHSVSTLAPTGSANTSRPPTRDAAHFEEAIEEEYDDDEHPEEEGAQRRREARVDDVQAVFRIKYAGDIRLNLTAEILLDYPMPSFVGIPLKLNITGLSFDGVGVLAHIRKRVQFCFLSPEDAAAAVPPGEQDEDLDTGESGTRFGGLLQEIKVESEIGERDGGKASLKNVGKVERFVLEQVRRIFEEEFVYPSFWTFLV</sequence>
<evidence type="ECO:0000256" key="17">
    <source>
        <dbReference type="SAM" id="MobiDB-lite"/>
    </source>
</evidence>
<feature type="region of interest" description="Disordered" evidence="17">
    <location>
        <begin position="1587"/>
        <end position="1626"/>
    </location>
</feature>
<dbReference type="GO" id="GO:0005524">
    <property type="term" value="F:ATP binding"/>
    <property type="evidence" value="ECO:0007669"/>
    <property type="project" value="UniProtKB-UniRule"/>
</dbReference>
<dbReference type="InterPro" id="IPR002423">
    <property type="entry name" value="Cpn60/GroEL/TCP-1"/>
</dbReference>
<dbReference type="InterPro" id="IPR027483">
    <property type="entry name" value="PInositol-4-P-4/5-kinase_C_sf"/>
</dbReference>
<feature type="compositionally biased region" description="Basic and acidic residues" evidence="17">
    <location>
        <begin position="1857"/>
        <end position="1893"/>
    </location>
</feature>
<feature type="region of interest" description="Disordered" evidence="17">
    <location>
        <begin position="2527"/>
        <end position="2572"/>
    </location>
</feature>
<feature type="region of interest" description="Disordered" evidence="17">
    <location>
        <begin position="2651"/>
        <end position="2670"/>
    </location>
</feature>
<dbReference type="FunFam" id="3.30.800.10:FF:000005">
    <property type="entry name" value="1-phosphatidylinositol-3-phosphate 5-kinase (Fab1)"/>
    <property type="match status" value="1"/>
</dbReference>
<dbReference type="InterPro" id="IPR013083">
    <property type="entry name" value="Znf_RING/FYVE/PHD"/>
</dbReference>
<accession>A0A9P7ZU64</accession>
<evidence type="ECO:0000256" key="8">
    <source>
        <dbReference type="ARBA" id="ARBA00022777"/>
    </source>
</evidence>
<dbReference type="InterPro" id="IPR027484">
    <property type="entry name" value="PInositol-4-P-5-kinase_N"/>
</dbReference>
<feature type="region of interest" description="Disordered" evidence="17">
    <location>
        <begin position="703"/>
        <end position="728"/>
    </location>
</feature>
<dbReference type="Gene3D" id="3.30.800.10">
    <property type="entry name" value="Phosphatidylinositol Phosphate Kinase II Beta"/>
    <property type="match status" value="1"/>
</dbReference>
<proteinExistence type="inferred from homology"/>
<dbReference type="CDD" id="cd17300">
    <property type="entry name" value="PIPKc_PIKfyve"/>
    <property type="match status" value="1"/>
</dbReference>
<keyword evidence="13 14" id="KW-0472">Membrane</keyword>
<feature type="compositionally biased region" description="Polar residues" evidence="17">
    <location>
        <begin position="1617"/>
        <end position="1626"/>
    </location>
</feature>
<feature type="compositionally biased region" description="Polar residues" evidence="17">
    <location>
        <begin position="139"/>
        <end position="148"/>
    </location>
</feature>
<dbReference type="Gene3D" id="3.30.40.10">
    <property type="entry name" value="Zinc/RING finger domain, C3HC4 (zinc finger)"/>
    <property type="match status" value="1"/>
</dbReference>
<dbReference type="GO" id="GO:0008289">
    <property type="term" value="F:lipid binding"/>
    <property type="evidence" value="ECO:0007669"/>
    <property type="project" value="UniProtKB-KW"/>
</dbReference>
<comment type="catalytic activity">
    <reaction evidence="1">
        <text>a 1,2-diacyl-sn-glycero-3-phospho-(1D-myo-inositol-3-phosphate) + ATP = a 1,2-diacyl-sn-glycero-3-phospho-(1D-myo-inositol-3,5-bisphosphate) + ADP + H(+)</text>
        <dbReference type="Rhea" id="RHEA:13609"/>
        <dbReference type="ChEBI" id="CHEBI:15378"/>
        <dbReference type="ChEBI" id="CHEBI:30616"/>
        <dbReference type="ChEBI" id="CHEBI:57923"/>
        <dbReference type="ChEBI" id="CHEBI:58088"/>
        <dbReference type="ChEBI" id="CHEBI:456216"/>
        <dbReference type="EC" id="2.7.1.150"/>
    </reaction>
</comment>
<keyword evidence="10 16" id="KW-0067">ATP-binding</keyword>